<evidence type="ECO:0000313" key="3">
    <source>
        <dbReference type="Proteomes" id="UP000036987"/>
    </source>
</evidence>
<dbReference type="GO" id="GO:0003723">
    <property type="term" value="F:RNA binding"/>
    <property type="evidence" value="ECO:0000318"/>
    <property type="project" value="GO_Central"/>
</dbReference>
<proteinExistence type="predicted"/>
<dbReference type="AlphaFoldDB" id="A0A0K9NVD0"/>
<protein>
    <submittedName>
        <fullName evidence="2">Alba DNA/RNA-binding protein</fullName>
    </submittedName>
</protein>
<name>A0A0K9NVD0_ZOSMR</name>
<keyword evidence="3" id="KW-1185">Reference proteome</keyword>
<evidence type="ECO:0000259" key="1">
    <source>
        <dbReference type="Pfam" id="PF01918"/>
    </source>
</evidence>
<dbReference type="Proteomes" id="UP000036987">
    <property type="component" value="Unassembled WGS sequence"/>
</dbReference>
<dbReference type="GO" id="GO:0005634">
    <property type="term" value="C:nucleus"/>
    <property type="evidence" value="ECO:0000318"/>
    <property type="project" value="GO_Central"/>
</dbReference>
<dbReference type="SUPFAM" id="SSF82704">
    <property type="entry name" value="AlbA-like"/>
    <property type="match status" value="1"/>
</dbReference>
<sequence length="176" mass="20008">MGSFEEITEELKKFKVIEKAVRKKNRIQVSSIKKPIYFYVNLAKKYLQQHGEIELCALGMATGSLISISEILKNNNFAVMKDIKISTVEVCEEKTGRTVSKSKLEISMEKSNAINEVIVKTNLKKIEISMEKYSKAIDKVIAKENRKKKEILKEKSKVVNGKVIAKENLKRVNGKS</sequence>
<reference evidence="3" key="1">
    <citation type="journal article" date="2016" name="Nature">
        <title>The genome of the seagrass Zostera marina reveals angiosperm adaptation to the sea.</title>
        <authorList>
            <person name="Olsen J.L."/>
            <person name="Rouze P."/>
            <person name="Verhelst B."/>
            <person name="Lin Y.-C."/>
            <person name="Bayer T."/>
            <person name="Collen J."/>
            <person name="Dattolo E."/>
            <person name="De Paoli E."/>
            <person name="Dittami S."/>
            <person name="Maumus F."/>
            <person name="Michel G."/>
            <person name="Kersting A."/>
            <person name="Lauritano C."/>
            <person name="Lohaus R."/>
            <person name="Toepel M."/>
            <person name="Tonon T."/>
            <person name="Vanneste K."/>
            <person name="Amirebrahimi M."/>
            <person name="Brakel J."/>
            <person name="Bostroem C."/>
            <person name="Chovatia M."/>
            <person name="Grimwood J."/>
            <person name="Jenkins J.W."/>
            <person name="Jueterbock A."/>
            <person name="Mraz A."/>
            <person name="Stam W.T."/>
            <person name="Tice H."/>
            <person name="Bornberg-Bauer E."/>
            <person name="Green P.J."/>
            <person name="Pearson G.A."/>
            <person name="Procaccini G."/>
            <person name="Duarte C.M."/>
            <person name="Schmutz J."/>
            <person name="Reusch T.B.H."/>
            <person name="Van de Peer Y."/>
        </authorList>
    </citation>
    <scope>NUCLEOTIDE SEQUENCE [LARGE SCALE GENOMIC DNA]</scope>
    <source>
        <strain evidence="3">cv. Finnish</strain>
    </source>
</reference>
<accession>A0A0K9NVD0</accession>
<dbReference type="PANTHER" id="PTHR31947:SF43">
    <property type="entry name" value="ALBA DNA_RNA-BINDING PROTEIN"/>
    <property type="match status" value="1"/>
</dbReference>
<evidence type="ECO:0000313" key="2">
    <source>
        <dbReference type="EMBL" id="KMZ59945.1"/>
    </source>
</evidence>
<dbReference type="PANTHER" id="PTHR31947">
    <property type="entry name" value="DNA/RNA-BINDING PROTEIN ALBA 3"/>
    <property type="match status" value="1"/>
</dbReference>
<dbReference type="InterPro" id="IPR014560">
    <property type="entry name" value="UCP030333_Alba"/>
</dbReference>
<comment type="caution">
    <text evidence="2">The sequence shown here is derived from an EMBL/GenBank/DDBJ whole genome shotgun (WGS) entry which is preliminary data.</text>
</comment>
<dbReference type="Gene3D" id="3.30.110.20">
    <property type="entry name" value="Alba-like domain"/>
    <property type="match status" value="1"/>
</dbReference>
<feature type="domain" description="DNA/RNA-binding protein Alba-like" evidence="1">
    <location>
        <begin position="25"/>
        <end position="77"/>
    </location>
</feature>
<dbReference type="InterPro" id="IPR002775">
    <property type="entry name" value="DNA/RNA-bd_Alba-like"/>
</dbReference>
<dbReference type="InterPro" id="IPR036882">
    <property type="entry name" value="Alba-like_dom_sf"/>
</dbReference>
<dbReference type="Pfam" id="PF01918">
    <property type="entry name" value="Alba"/>
    <property type="match status" value="1"/>
</dbReference>
<organism evidence="2 3">
    <name type="scientific">Zostera marina</name>
    <name type="common">Eelgrass</name>
    <dbReference type="NCBI Taxonomy" id="29655"/>
    <lineage>
        <taxon>Eukaryota</taxon>
        <taxon>Viridiplantae</taxon>
        <taxon>Streptophyta</taxon>
        <taxon>Embryophyta</taxon>
        <taxon>Tracheophyta</taxon>
        <taxon>Spermatophyta</taxon>
        <taxon>Magnoliopsida</taxon>
        <taxon>Liliopsida</taxon>
        <taxon>Zosteraceae</taxon>
        <taxon>Zostera</taxon>
    </lineage>
</organism>
<dbReference type="OrthoDB" id="1699369at2759"/>
<gene>
    <name evidence="2" type="ORF">ZOSMA_63G00580</name>
</gene>
<dbReference type="EMBL" id="LFYR01001699">
    <property type="protein sequence ID" value="KMZ59945.1"/>
    <property type="molecule type" value="Genomic_DNA"/>
</dbReference>